<reference evidence="1 2" key="1">
    <citation type="journal article" date="2019" name="Nat. Ecol. Evol.">
        <title>Megaphylogeny resolves global patterns of mushroom evolution.</title>
        <authorList>
            <person name="Varga T."/>
            <person name="Krizsan K."/>
            <person name="Foldi C."/>
            <person name="Dima B."/>
            <person name="Sanchez-Garcia M."/>
            <person name="Sanchez-Ramirez S."/>
            <person name="Szollosi G.J."/>
            <person name="Szarkandi J.G."/>
            <person name="Papp V."/>
            <person name="Albert L."/>
            <person name="Andreopoulos W."/>
            <person name="Angelini C."/>
            <person name="Antonin V."/>
            <person name="Barry K.W."/>
            <person name="Bougher N.L."/>
            <person name="Buchanan P."/>
            <person name="Buyck B."/>
            <person name="Bense V."/>
            <person name="Catcheside P."/>
            <person name="Chovatia M."/>
            <person name="Cooper J."/>
            <person name="Damon W."/>
            <person name="Desjardin D."/>
            <person name="Finy P."/>
            <person name="Geml J."/>
            <person name="Haridas S."/>
            <person name="Hughes K."/>
            <person name="Justo A."/>
            <person name="Karasinski D."/>
            <person name="Kautmanova I."/>
            <person name="Kiss B."/>
            <person name="Kocsube S."/>
            <person name="Kotiranta H."/>
            <person name="LaButti K.M."/>
            <person name="Lechner B.E."/>
            <person name="Liimatainen K."/>
            <person name="Lipzen A."/>
            <person name="Lukacs Z."/>
            <person name="Mihaltcheva S."/>
            <person name="Morgado L.N."/>
            <person name="Niskanen T."/>
            <person name="Noordeloos M.E."/>
            <person name="Ohm R.A."/>
            <person name="Ortiz-Santana B."/>
            <person name="Ovrebo C."/>
            <person name="Racz N."/>
            <person name="Riley R."/>
            <person name="Savchenko A."/>
            <person name="Shiryaev A."/>
            <person name="Soop K."/>
            <person name="Spirin V."/>
            <person name="Szebenyi C."/>
            <person name="Tomsovsky M."/>
            <person name="Tulloss R.E."/>
            <person name="Uehling J."/>
            <person name="Grigoriev I.V."/>
            <person name="Vagvolgyi C."/>
            <person name="Papp T."/>
            <person name="Martin F.M."/>
            <person name="Miettinen O."/>
            <person name="Hibbett D.S."/>
            <person name="Nagy L.G."/>
        </authorList>
    </citation>
    <scope>NUCLEOTIDE SEQUENCE [LARGE SCALE GENOMIC DNA]</scope>
    <source>
        <strain evidence="1 2">OMC1185</strain>
    </source>
</reference>
<keyword evidence="2" id="KW-1185">Reference proteome</keyword>
<dbReference type="EMBL" id="ML213510">
    <property type="protein sequence ID" value="TFK52100.1"/>
    <property type="molecule type" value="Genomic_DNA"/>
</dbReference>
<dbReference type="OrthoDB" id="1055148at2759"/>
<dbReference type="Proteomes" id="UP000305948">
    <property type="component" value="Unassembled WGS sequence"/>
</dbReference>
<organism evidence="1 2">
    <name type="scientific">Heliocybe sulcata</name>
    <dbReference type="NCBI Taxonomy" id="5364"/>
    <lineage>
        <taxon>Eukaryota</taxon>
        <taxon>Fungi</taxon>
        <taxon>Dikarya</taxon>
        <taxon>Basidiomycota</taxon>
        <taxon>Agaricomycotina</taxon>
        <taxon>Agaricomycetes</taxon>
        <taxon>Gloeophyllales</taxon>
        <taxon>Gloeophyllaceae</taxon>
        <taxon>Heliocybe</taxon>
    </lineage>
</organism>
<protein>
    <submittedName>
        <fullName evidence="1">Uncharacterized protein</fullName>
    </submittedName>
</protein>
<sequence length="71" mass="7848">MSLDIMGRTSIILGSAQAVDDLFDRELAKYSDRAHSVASISCSFLNSRTIFMCLDGMTSGSPQRRMGRESR</sequence>
<proteinExistence type="predicted"/>
<evidence type="ECO:0000313" key="1">
    <source>
        <dbReference type="EMBL" id="TFK52100.1"/>
    </source>
</evidence>
<name>A0A5C3N3Z4_9AGAM</name>
<accession>A0A5C3N3Z4</accession>
<dbReference type="AlphaFoldDB" id="A0A5C3N3Z4"/>
<gene>
    <name evidence="1" type="ORF">OE88DRAFT_1658896</name>
</gene>
<evidence type="ECO:0000313" key="2">
    <source>
        <dbReference type="Proteomes" id="UP000305948"/>
    </source>
</evidence>